<feature type="compositionally biased region" description="Polar residues" evidence="1">
    <location>
        <begin position="132"/>
        <end position="145"/>
    </location>
</feature>
<sequence length="155" mass="16722">MHKAFTEASSMLMELFAHTSSRDTFSSDDEIKFDEDSGEIIDGVDDTIGPKAKSKFRVKSTGGKKKKTVMTTKKSTMVTTGDTTSSSKTSADVVADATMDNSDEELLRVPEKQTQKRTQKNKTVITSEDESNPSASGATALNQGTMLVKSTPEPS</sequence>
<reference evidence="2 3" key="1">
    <citation type="journal article" date="2012" name="Science">
        <title>The Paleozoic origin of enzymatic lignin decomposition reconstructed from 31 fungal genomes.</title>
        <authorList>
            <person name="Floudas D."/>
            <person name="Binder M."/>
            <person name="Riley R."/>
            <person name="Barry K."/>
            <person name="Blanchette R.A."/>
            <person name="Henrissat B."/>
            <person name="Martinez A.T."/>
            <person name="Otillar R."/>
            <person name="Spatafora J.W."/>
            <person name="Yadav J.S."/>
            <person name="Aerts A."/>
            <person name="Benoit I."/>
            <person name="Boyd A."/>
            <person name="Carlson A."/>
            <person name="Copeland A."/>
            <person name="Coutinho P.M."/>
            <person name="de Vries R.P."/>
            <person name="Ferreira P."/>
            <person name="Findley K."/>
            <person name="Foster B."/>
            <person name="Gaskell J."/>
            <person name="Glotzer D."/>
            <person name="Gorecki P."/>
            <person name="Heitman J."/>
            <person name="Hesse C."/>
            <person name="Hori C."/>
            <person name="Igarashi K."/>
            <person name="Jurgens J.A."/>
            <person name="Kallen N."/>
            <person name="Kersten P."/>
            <person name="Kohler A."/>
            <person name="Kuees U."/>
            <person name="Kumar T.K.A."/>
            <person name="Kuo A."/>
            <person name="LaButti K."/>
            <person name="Larrondo L.F."/>
            <person name="Lindquist E."/>
            <person name="Ling A."/>
            <person name="Lombard V."/>
            <person name="Lucas S."/>
            <person name="Lundell T."/>
            <person name="Martin R."/>
            <person name="McLaughlin D.J."/>
            <person name="Morgenstern I."/>
            <person name="Morin E."/>
            <person name="Murat C."/>
            <person name="Nagy L.G."/>
            <person name="Nolan M."/>
            <person name="Ohm R.A."/>
            <person name="Patyshakuliyeva A."/>
            <person name="Rokas A."/>
            <person name="Ruiz-Duenas F.J."/>
            <person name="Sabat G."/>
            <person name="Salamov A."/>
            <person name="Samejima M."/>
            <person name="Schmutz J."/>
            <person name="Slot J.C."/>
            <person name="St John F."/>
            <person name="Stenlid J."/>
            <person name="Sun H."/>
            <person name="Sun S."/>
            <person name="Syed K."/>
            <person name="Tsang A."/>
            <person name="Wiebenga A."/>
            <person name="Young D."/>
            <person name="Pisabarro A."/>
            <person name="Eastwood D.C."/>
            <person name="Martin F."/>
            <person name="Cullen D."/>
            <person name="Grigoriev I.V."/>
            <person name="Hibbett D.S."/>
        </authorList>
    </citation>
    <scope>NUCLEOTIDE SEQUENCE [LARGE SCALE GENOMIC DNA]</scope>
    <source>
        <strain evidence="2 3">MD-104</strain>
    </source>
</reference>
<accession>A0A2H3JRC9</accession>
<protein>
    <submittedName>
        <fullName evidence="2">Uncharacterized protein</fullName>
    </submittedName>
</protein>
<proteinExistence type="predicted"/>
<dbReference type="Proteomes" id="UP000218811">
    <property type="component" value="Unassembled WGS sequence"/>
</dbReference>
<feature type="compositionally biased region" description="Basic and acidic residues" evidence="1">
    <location>
        <begin position="105"/>
        <end position="114"/>
    </location>
</feature>
<dbReference type="EMBL" id="KB467976">
    <property type="protein sequence ID" value="PCH39224.1"/>
    <property type="molecule type" value="Genomic_DNA"/>
</dbReference>
<feature type="compositionally biased region" description="Low complexity" evidence="1">
    <location>
        <begin position="69"/>
        <end position="97"/>
    </location>
</feature>
<dbReference type="AlphaFoldDB" id="A0A2H3JRC9"/>
<evidence type="ECO:0000313" key="2">
    <source>
        <dbReference type="EMBL" id="PCH39224.1"/>
    </source>
</evidence>
<feature type="region of interest" description="Disordered" evidence="1">
    <location>
        <begin position="56"/>
        <end position="155"/>
    </location>
</feature>
<name>A0A2H3JRC9_WOLCO</name>
<keyword evidence="3" id="KW-1185">Reference proteome</keyword>
<evidence type="ECO:0000313" key="3">
    <source>
        <dbReference type="Proteomes" id="UP000218811"/>
    </source>
</evidence>
<gene>
    <name evidence="2" type="ORF">WOLCODRAFT_158765</name>
</gene>
<feature type="compositionally biased region" description="Basic residues" evidence="1">
    <location>
        <begin position="56"/>
        <end position="68"/>
    </location>
</feature>
<organism evidence="2 3">
    <name type="scientific">Wolfiporia cocos (strain MD-104)</name>
    <name type="common">Brown rot fungus</name>
    <dbReference type="NCBI Taxonomy" id="742152"/>
    <lineage>
        <taxon>Eukaryota</taxon>
        <taxon>Fungi</taxon>
        <taxon>Dikarya</taxon>
        <taxon>Basidiomycota</taxon>
        <taxon>Agaricomycotina</taxon>
        <taxon>Agaricomycetes</taxon>
        <taxon>Polyporales</taxon>
        <taxon>Phaeolaceae</taxon>
        <taxon>Wolfiporia</taxon>
    </lineage>
</organism>
<evidence type="ECO:0000256" key="1">
    <source>
        <dbReference type="SAM" id="MobiDB-lite"/>
    </source>
</evidence>